<protein>
    <recommendedName>
        <fullName evidence="5">Dockerin domain-containing protein</fullName>
    </recommendedName>
</protein>
<feature type="signal peptide" evidence="2">
    <location>
        <begin position="1"/>
        <end position="29"/>
    </location>
</feature>
<feature type="region of interest" description="Disordered" evidence="1">
    <location>
        <begin position="108"/>
        <end position="185"/>
    </location>
</feature>
<proteinExistence type="predicted"/>
<dbReference type="Pfam" id="PF00404">
    <property type="entry name" value="Dockerin_1"/>
    <property type="match status" value="1"/>
</dbReference>
<dbReference type="GO" id="GO:0004553">
    <property type="term" value="F:hydrolase activity, hydrolyzing O-glycosyl compounds"/>
    <property type="evidence" value="ECO:0007669"/>
    <property type="project" value="InterPro"/>
</dbReference>
<sequence>MGKMFEKRFPFTLSLTILFLAVIPTTAFYAQETAKQGSAAVSAEEHWFGADATVESVGAQLKAFDPSITVVVTDQDGTPRTGGLLEEGDFVMMYDASGKLRKEFVNINPDSQESSSSDSAPPVSSQPEDSAPSSEQASSQSQPESSAPSDLPSASEPSSASNADSSAPSGQSSGSGVSSGPADGFLSGDENYFDFRTPVSVEELEDQLLDEGVPDSRLTVKAYNGSIRLGGSVCTGDVLTVENPDGTVQNRVTAVVAGDLTRRGTPDEASCRALYNYLTGSGTLRADLRRAADLNGDGTVTTSDLLKLKKMISGED</sequence>
<keyword evidence="2" id="KW-0732">Signal</keyword>
<keyword evidence="4" id="KW-1185">Reference proteome</keyword>
<evidence type="ECO:0000313" key="4">
    <source>
        <dbReference type="Proteomes" id="UP000469440"/>
    </source>
</evidence>
<dbReference type="CDD" id="cd14256">
    <property type="entry name" value="Dockerin_I"/>
    <property type="match status" value="1"/>
</dbReference>
<name>A0A6N8HWG3_9FIRM</name>
<organism evidence="3 4">
    <name type="scientific">Caproicibacter fermentans</name>
    <dbReference type="NCBI Taxonomy" id="2576756"/>
    <lineage>
        <taxon>Bacteria</taxon>
        <taxon>Bacillati</taxon>
        <taxon>Bacillota</taxon>
        <taxon>Clostridia</taxon>
        <taxon>Eubacteriales</taxon>
        <taxon>Acutalibacteraceae</taxon>
        <taxon>Caproicibacter</taxon>
    </lineage>
</organism>
<dbReference type="Gene3D" id="1.10.1330.10">
    <property type="entry name" value="Dockerin domain"/>
    <property type="match status" value="1"/>
</dbReference>
<dbReference type="SUPFAM" id="SSF63446">
    <property type="entry name" value="Type I dockerin domain"/>
    <property type="match status" value="1"/>
</dbReference>
<feature type="chain" id="PRO_5038928667" description="Dockerin domain-containing protein" evidence="2">
    <location>
        <begin position="30"/>
        <end position="316"/>
    </location>
</feature>
<evidence type="ECO:0008006" key="5">
    <source>
        <dbReference type="Google" id="ProtNLM"/>
    </source>
</evidence>
<dbReference type="PROSITE" id="PS00018">
    <property type="entry name" value="EF_HAND_1"/>
    <property type="match status" value="1"/>
</dbReference>
<dbReference type="OrthoDB" id="384721at2"/>
<gene>
    <name evidence="3" type="ORF">CAFE_07450</name>
</gene>
<comment type="caution">
    <text evidence="3">The sequence shown here is derived from an EMBL/GenBank/DDBJ whole genome shotgun (WGS) entry which is preliminary data.</text>
</comment>
<evidence type="ECO:0000256" key="1">
    <source>
        <dbReference type="SAM" id="MobiDB-lite"/>
    </source>
</evidence>
<evidence type="ECO:0000313" key="3">
    <source>
        <dbReference type="EMBL" id="MVB10072.1"/>
    </source>
</evidence>
<dbReference type="InterPro" id="IPR002105">
    <property type="entry name" value="Dockerin_1_rpt"/>
</dbReference>
<evidence type="ECO:0000256" key="2">
    <source>
        <dbReference type="SAM" id="SignalP"/>
    </source>
</evidence>
<dbReference type="Proteomes" id="UP000469440">
    <property type="component" value="Unassembled WGS sequence"/>
</dbReference>
<dbReference type="RefSeq" id="WP_156989836.1">
    <property type="nucleotide sequence ID" value="NZ_VWXL01000019.1"/>
</dbReference>
<feature type="compositionally biased region" description="Low complexity" evidence="1">
    <location>
        <begin position="109"/>
        <end position="184"/>
    </location>
</feature>
<dbReference type="InterPro" id="IPR036439">
    <property type="entry name" value="Dockerin_dom_sf"/>
</dbReference>
<reference evidence="3 4" key="1">
    <citation type="submission" date="2019-09" db="EMBL/GenBank/DDBJ databases">
        <title>Genome sequence of Clostridium sp. EA1.</title>
        <authorList>
            <person name="Poehlein A."/>
            <person name="Bengelsdorf F.R."/>
            <person name="Daniel R."/>
        </authorList>
    </citation>
    <scope>NUCLEOTIDE SEQUENCE [LARGE SCALE GENOMIC DNA]</scope>
    <source>
        <strain evidence="3 4">EA1</strain>
    </source>
</reference>
<dbReference type="EMBL" id="VWXL01000019">
    <property type="protein sequence ID" value="MVB10072.1"/>
    <property type="molecule type" value="Genomic_DNA"/>
</dbReference>
<accession>A0A6N8HWG3</accession>
<dbReference type="AlphaFoldDB" id="A0A6N8HWG3"/>
<dbReference type="GO" id="GO:0000272">
    <property type="term" value="P:polysaccharide catabolic process"/>
    <property type="evidence" value="ECO:0007669"/>
    <property type="project" value="InterPro"/>
</dbReference>
<dbReference type="InterPro" id="IPR018247">
    <property type="entry name" value="EF_Hand_1_Ca_BS"/>
</dbReference>